<evidence type="ECO:0000313" key="2">
    <source>
        <dbReference type="EMBL" id="TQD86197.1"/>
    </source>
</evidence>
<dbReference type="AlphaFoldDB" id="A0A540LI94"/>
<name>A0A540LI94_MALBA</name>
<gene>
    <name evidence="2" type="ORF">C1H46_028273</name>
</gene>
<evidence type="ECO:0000313" key="3">
    <source>
        <dbReference type="Proteomes" id="UP000315295"/>
    </source>
</evidence>
<dbReference type="Proteomes" id="UP000315295">
    <property type="component" value="Unassembled WGS sequence"/>
</dbReference>
<feature type="compositionally biased region" description="Basic and acidic residues" evidence="1">
    <location>
        <begin position="104"/>
        <end position="113"/>
    </location>
</feature>
<feature type="region of interest" description="Disordered" evidence="1">
    <location>
        <begin position="126"/>
        <end position="158"/>
    </location>
</feature>
<evidence type="ECO:0000256" key="1">
    <source>
        <dbReference type="SAM" id="MobiDB-lite"/>
    </source>
</evidence>
<feature type="compositionally biased region" description="Low complexity" evidence="1">
    <location>
        <begin position="9"/>
        <end position="31"/>
    </location>
</feature>
<proteinExistence type="predicted"/>
<protein>
    <submittedName>
        <fullName evidence="2">Uncharacterized protein</fullName>
    </submittedName>
</protein>
<sequence>MNNVAKLATTTNISSSHSSTVESSSPPSPLPLDLTLKTPLLSTGGGYFNAMSGFRPLPVPFCIQIRSLSCFFFFSGGVVVIGLGDAALEEFAHEPNPNDGNGAKGDDGDHLQEVDDDGDAALEEFVHEPNPNDSNGAGGDGRDHLQEGDDDSDDDPDYKMVDVIRRPWNTHDFFDAGSLDLSGYNGVRLLLVGKREIENIYTPGLCEYIIKYYAKGTNEEIKIFEVLYDEVLKNLGKIVAEDNLIFDQKEEEDDMDLVVWMYRRTYDGLITKLDMRIHGSMQLNNGLLRECMMFS</sequence>
<feature type="region of interest" description="Disordered" evidence="1">
    <location>
        <begin position="92"/>
        <end position="114"/>
    </location>
</feature>
<keyword evidence="3" id="KW-1185">Reference proteome</keyword>
<feature type="region of interest" description="Disordered" evidence="1">
    <location>
        <begin position="1"/>
        <end position="31"/>
    </location>
</feature>
<comment type="caution">
    <text evidence="2">The sequence shown here is derived from an EMBL/GenBank/DDBJ whole genome shotgun (WGS) entry which is preliminary data.</text>
</comment>
<dbReference type="EMBL" id="VIEB01000574">
    <property type="protein sequence ID" value="TQD86197.1"/>
    <property type="molecule type" value="Genomic_DNA"/>
</dbReference>
<organism evidence="2 3">
    <name type="scientific">Malus baccata</name>
    <name type="common">Siberian crab apple</name>
    <name type="synonym">Pyrus baccata</name>
    <dbReference type="NCBI Taxonomy" id="106549"/>
    <lineage>
        <taxon>Eukaryota</taxon>
        <taxon>Viridiplantae</taxon>
        <taxon>Streptophyta</taxon>
        <taxon>Embryophyta</taxon>
        <taxon>Tracheophyta</taxon>
        <taxon>Spermatophyta</taxon>
        <taxon>Magnoliopsida</taxon>
        <taxon>eudicotyledons</taxon>
        <taxon>Gunneridae</taxon>
        <taxon>Pentapetalae</taxon>
        <taxon>rosids</taxon>
        <taxon>fabids</taxon>
        <taxon>Rosales</taxon>
        <taxon>Rosaceae</taxon>
        <taxon>Amygdaloideae</taxon>
        <taxon>Maleae</taxon>
        <taxon>Malus</taxon>
    </lineage>
</organism>
<accession>A0A540LI94</accession>
<reference evidence="2 3" key="1">
    <citation type="journal article" date="2019" name="G3 (Bethesda)">
        <title>Sequencing of a Wild Apple (Malus baccata) Genome Unravels the Differences Between Cultivated and Wild Apple Species Regarding Disease Resistance and Cold Tolerance.</title>
        <authorList>
            <person name="Chen X."/>
        </authorList>
    </citation>
    <scope>NUCLEOTIDE SEQUENCE [LARGE SCALE GENOMIC DNA]</scope>
    <source>
        <strain evidence="3">cv. Shandingzi</strain>
        <tissue evidence="2">Leaves</tissue>
    </source>
</reference>